<evidence type="ECO:0000259" key="7">
    <source>
        <dbReference type="Pfam" id="PF04542"/>
    </source>
</evidence>
<feature type="domain" description="RNA polymerase sigma-70 region 4" evidence="8">
    <location>
        <begin position="151"/>
        <end position="195"/>
    </location>
</feature>
<evidence type="ECO:0000256" key="6">
    <source>
        <dbReference type="SAM" id="MobiDB-lite"/>
    </source>
</evidence>
<keyword evidence="2" id="KW-0805">Transcription regulation</keyword>
<dbReference type="Pfam" id="PF04542">
    <property type="entry name" value="Sigma70_r2"/>
    <property type="match status" value="1"/>
</dbReference>
<feature type="domain" description="RNA polymerase sigma-70 region 2" evidence="7">
    <location>
        <begin position="43"/>
        <end position="108"/>
    </location>
</feature>
<comment type="caution">
    <text evidence="9">The sequence shown here is derived from an EMBL/GenBank/DDBJ whole genome shotgun (WGS) entry which is preliminary data.</text>
</comment>
<reference evidence="9 10" key="1">
    <citation type="submission" date="2021-03" db="EMBL/GenBank/DDBJ databases">
        <title>Sequencing the genomes of 1000 actinobacteria strains.</title>
        <authorList>
            <person name="Klenk H.-P."/>
        </authorList>
    </citation>
    <scope>NUCLEOTIDE SEQUENCE [LARGE SCALE GENOMIC DNA]</scope>
    <source>
        <strain evidence="9 10">DSM 12936</strain>
    </source>
</reference>
<keyword evidence="5" id="KW-0804">Transcription</keyword>
<keyword evidence="3" id="KW-0731">Sigma factor</keyword>
<dbReference type="Proteomes" id="UP000758168">
    <property type="component" value="Unassembled WGS sequence"/>
</dbReference>
<feature type="region of interest" description="Disordered" evidence="6">
    <location>
        <begin position="1"/>
        <end position="21"/>
    </location>
</feature>
<keyword evidence="10" id="KW-1185">Reference proteome</keyword>
<dbReference type="PANTHER" id="PTHR43133:SF66">
    <property type="entry name" value="ECF RNA POLYMERASE SIGMA FACTOR SIGK"/>
    <property type="match status" value="1"/>
</dbReference>
<comment type="similarity">
    <text evidence="1">Belongs to the sigma-70 factor family. ECF subfamily.</text>
</comment>
<dbReference type="Gene3D" id="1.10.1740.10">
    <property type="match status" value="1"/>
</dbReference>
<organism evidence="9 10">
    <name type="scientific">Microlunatus capsulatus</name>
    <dbReference type="NCBI Taxonomy" id="99117"/>
    <lineage>
        <taxon>Bacteria</taxon>
        <taxon>Bacillati</taxon>
        <taxon>Actinomycetota</taxon>
        <taxon>Actinomycetes</taxon>
        <taxon>Propionibacteriales</taxon>
        <taxon>Propionibacteriaceae</taxon>
        <taxon>Microlunatus</taxon>
    </lineage>
</organism>
<dbReference type="NCBIfam" id="TIGR02937">
    <property type="entry name" value="sigma70-ECF"/>
    <property type="match status" value="1"/>
</dbReference>
<accession>A0ABS4ZDJ6</accession>
<protein>
    <submittedName>
        <fullName evidence="9">RNA polymerase sigma-70 factor (ECF subfamily)</fullName>
    </submittedName>
</protein>
<dbReference type="InterPro" id="IPR007627">
    <property type="entry name" value="RNA_pol_sigma70_r2"/>
</dbReference>
<dbReference type="PANTHER" id="PTHR43133">
    <property type="entry name" value="RNA POLYMERASE ECF-TYPE SIGMA FACTO"/>
    <property type="match status" value="1"/>
</dbReference>
<evidence type="ECO:0000313" key="10">
    <source>
        <dbReference type="Proteomes" id="UP000758168"/>
    </source>
</evidence>
<evidence type="ECO:0000256" key="2">
    <source>
        <dbReference type="ARBA" id="ARBA00023015"/>
    </source>
</evidence>
<name>A0ABS4ZDJ6_9ACTN</name>
<dbReference type="InterPro" id="IPR036388">
    <property type="entry name" value="WH-like_DNA-bd_sf"/>
</dbReference>
<evidence type="ECO:0000259" key="8">
    <source>
        <dbReference type="Pfam" id="PF04545"/>
    </source>
</evidence>
<dbReference type="Pfam" id="PF04545">
    <property type="entry name" value="Sigma70_r4"/>
    <property type="match status" value="1"/>
</dbReference>
<dbReference type="InterPro" id="IPR007630">
    <property type="entry name" value="RNA_pol_sigma70_r4"/>
</dbReference>
<dbReference type="InterPro" id="IPR013324">
    <property type="entry name" value="RNA_pol_sigma_r3/r4-like"/>
</dbReference>
<dbReference type="RefSeq" id="WP_307804433.1">
    <property type="nucleotide sequence ID" value="NZ_BAAAMH010000011.1"/>
</dbReference>
<evidence type="ECO:0000256" key="4">
    <source>
        <dbReference type="ARBA" id="ARBA00023125"/>
    </source>
</evidence>
<proteinExistence type="inferred from homology"/>
<dbReference type="Gene3D" id="1.10.10.10">
    <property type="entry name" value="Winged helix-like DNA-binding domain superfamily/Winged helix DNA-binding domain"/>
    <property type="match status" value="1"/>
</dbReference>
<dbReference type="InterPro" id="IPR014284">
    <property type="entry name" value="RNA_pol_sigma-70_dom"/>
</dbReference>
<evidence type="ECO:0000256" key="3">
    <source>
        <dbReference type="ARBA" id="ARBA00023082"/>
    </source>
</evidence>
<sequence length="202" mass="22282">MHATTSGSGEHPGAGRPADERSHHLAQLLQRAAEGDVDAFADLYEATSPRTYGTVLRVLRAPQHAAEVVQEVYLEVWQKATTYTPGRGSAMGWILTLAHRRAVDRVRSVESDTARDDRWARATDERLPDPVWERVDADLAVEPVRKGLLLLSPVQRQSLQLAYYGGYSQSQIARLLDLPLGTVKARMRDGLIALRGHLGAPT</sequence>
<gene>
    <name evidence="9" type="ORF">JOF54_004026</name>
</gene>
<evidence type="ECO:0000256" key="1">
    <source>
        <dbReference type="ARBA" id="ARBA00010641"/>
    </source>
</evidence>
<dbReference type="InterPro" id="IPR013325">
    <property type="entry name" value="RNA_pol_sigma_r2"/>
</dbReference>
<dbReference type="EMBL" id="JAGIOB010000001">
    <property type="protein sequence ID" value="MBP2419104.1"/>
    <property type="molecule type" value="Genomic_DNA"/>
</dbReference>
<keyword evidence="4" id="KW-0238">DNA-binding</keyword>
<dbReference type="SUPFAM" id="SSF88946">
    <property type="entry name" value="Sigma2 domain of RNA polymerase sigma factors"/>
    <property type="match status" value="1"/>
</dbReference>
<dbReference type="InterPro" id="IPR039425">
    <property type="entry name" value="RNA_pol_sigma-70-like"/>
</dbReference>
<evidence type="ECO:0000256" key="5">
    <source>
        <dbReference type="ARBA" id="ARBA00023163"/>
    </source>
</evidence>
<dbReference type="SUPFAM" id="SSF88659">
    <property type="entry name" value="Sigma3 and sigma4 domains of RNA polymerase sigma factors"/>
    <property type="match status" value="1"/>
</dbReference>
<evidence type="ECO:0000313" key="9">
    <source>
        <dbReference type="EMBL" id="MBP2419104.1"/>
    </source>
</evidence>